<sequence>MPRVSLAIPLRTSRAAPPRSLSIAGLSGWSSGYHPIGGSPLNDRTPLLDPPDEPPPSYEFVCEDYSKVIISDPSDFFGSALKSVYREGAAVLLQLYSTTNVCTFIRPSASVHFFTSELDLSVEFKGAENTKRIL</sequence>
<evidence type="ECO:0000313" key="2">
    <source>
        <dbReference type="WBParaSite" id="ACAC_0001209601-mRNA-1"/>
    </source>
</evidence>
<proteinExistence type="predicted"/>
<keyword evidence="1" id="KW-1185">Reference proteome</keyword>
<reference evidence="1" key="1">
    <citation type="submission" date="2012-09" db="EMBL/GenBank/DDBJ databases">
        <authorList>
            <person name="Martin A.A."/>
        </authorList>
    </citation>
    <scope>NUCLEOTIDE SEQUENCE</scope>
</reference>
<dbReference type="Proteomes" id="UP000035642">
    <property type="component" value="Unassembled WGS sequence"/>
</dbReference>
<dbReference type="AlphaFoldDB" id="A0A0K0DKP7"/>
<organism evidence="1 2">
    <name type="scientific">Angiostrongylus cantonensis</name>
    <name type="common">Rat lungworm</name>
    <dbReference type="NCBI Taxonomy" id="6313"/>
    <lineage>
        <taxon>Eukaryota</taxon>
        <taxon>Metazoa</taxon>
        <taxon>Ecdysozoa</taxon>
        <taxon>Nematoda</taxon>
        <taxon>Chromadorea</taxon>
        <taxon>Rhabditida</taxon>
        <taxon>Rhabditina</taxon>
        <taxon>Rhabditomorpha</taxon>
        <taxon>Strongyloidea</taxon>
        <taxon>Metastrongylidae</taxon>
        <taxon>Angiostrongylus</taxon>
    </lineage>
</organism>
<name>A0A0K0DKP7_ANGCA</name>
<protein>
    <submittedName>
        <fullName evidence="2">Uncharacterized protein</fullName>
    </submittedName>
</protein>
<evidence type="ECO:0000313" key="1">
    <source>
        <dbReference type="Proteomes" id="UP000035642"/>
    </source>
</evidence>
<dbReference type="WBParaSite" id="ACAC_0001209601-mRNA-1">
    <property type="protein sequence ID" value="ACAC_0001209601-mRNA-1"/>
    <property type="gene ID" value="ACAC_0001209601"/>
</dbReference>
<accession>A0A0K0DKP7</accession>
<reference evidence="2" key="2">
    <citation type="submission" date="2017-02" db="UniProtKB">
        <authorList>
            <consortium name="WormBaseParasite"/>
        </authorList>
    </citation>
    <scope>IDENTIFICATION</scope>
</reference>